<accession>T0ZMT9</accession>
<dbReference type="EMBL" id="AUZZ01006529">
    <property type="protein sequence ID" value="EQD45993.1"/>
    <property type="molecule type" value="Genomic_DNA"/>
</dbReference>
<keyword evidence="4 5" id="KW-0472">Membrane</keyword>
<dbReference type="InterPro" id="IPR011527">
    <property type="entry name" value="ABC1_TM_dom"/>
</dbReference>
<dbReference type="SUPFAM" id="SSF90123">
    <property type="entry name" value="ABC transporter transmembrane region"/>
    <property type="match status" value="1"/>
</dbReference>
<dbReference type="AlphaFoldDB" id="T0ZMT9"/>
<dbReference type="CDD" id="cd18552">
    <property type="entry name" value="ABC_6TM_MsbA_like"/>
    <property type="match status" value="1"/>
</dbReference>
<organism evidence="7">
    <name type="scientific">mine drainage metagenome</name>
    <dbReference type="NCBI Taxonomy" id="410659"/>
    <lineage>
        <taxon>unclassified sequences</taxon>
        <taxon>metagenomes</taxon>
        <taxon>ecological metagenomes</taxon>
    </lineage>
</organism>
<evidence type="ECO:0000256" key="5">
    <source>
        <dbReference type="SAM" id="Phobius"/>
    </source>
</evidence>
<gene>
    <name evidence="7" type="ORF">B2A_09051</name>
</gene>
<evidence type="ECO:0000256" key="3">
    <source>
        <dbReference type="ARBA" id="ARBA00022989"/>
    </source>
</evidence>
<dbReference type="InterPro" id="IPR036640">
    <property type="entry name" value="ABC1_TM_sf"/>
</dbReference>
<protein>
    <submittedName>
        <fullName evidence="7">Lipid A ABC exporter, fused ATPase and inner membrane subunits MsbA</fullName>
    </submittedName>
</protein>
<reference evidence="7" key="1">
    <citation type="submission" date="2013-08" db="EMBL/GenBank/DDBJ databases">
        <authorList>
            <person name="Mendez C."/>
            <person name="Richter M."/>
            <person name="Ferrer M."/>
            <person name="Sanchez J."/>
        </authorList>
    </citation>
    <scope>NUCLEOTIDE SEQUENCE</scope>
</reference>
<comment type="subcellular location">
    <subcellularLocation>
        <location evidence="1">Membrane</location>
        <topology evidence="1">Multi-pass membrane protein</topology>
    </subcellularLocation>
</comment>
<dbReference type="Gene3D" id="1.20.1560.10">
    <property type="entry name" value="ABC transporter type 1, transmembrane domain"/>
    <property type="match status" value="1"/>
</dbReference>
<dbReference type="PANTHER" id="PTHR43394">
    <property type="entry name" value="ATP-DEPENDENT PERMEASE MDL1, MITOCHONDRIAL"/>
    <property type="match status" value="1"/>
</dbReference>
<feature type="domain" description="ABC transmembrane type-1" evidence="6">
    <location>
        <begin position="6"/>
        <end position="254"/>
    </location>
</feature>
<evidence type="ECO:0000313" key="7">
    <source>
        <dbReference type="EMBL" id="EQD45993.1"/>
    </source>
</evidence>
<feature type="transmembrane region" description="Helical" evidence="5">
    <location>
        <begin position="103"/>
        <end position="126"/>
    </location>
</feature>
<dbReference type="Pfam" id="PF00664">
    <property type="entry name" value="ABC_membrane"/>
    <property type="match status" value="1"/>
</dbReference>
<comment type="caution">
    <text evidence="7">The sequence shown here is derived from an EMBL/GenBank/DDBJ whole genome shotgun (WGS) entry which is preliminary data.</text>
</comment>
<keyword evidence="3 5" id="KW-1133">Transmembrane helix</keyword>
<feature type="transmembrane region" description="Helical" evidence="5">
    <location>
        <begin position="188"/>
        <end position="213"/>
    </location>
</feature>
<keyword evidence="2 5" id="KW-0812">Transmembrane</keyword>
<dbReference type="GO" id="GO:0005524">
    <property type="term" value="F:ATP binding"/>
    <property type="evidence" value="ECO:0007669"/>
    <property type="project" value="InterPro"/>
</dbReference>
<evidence type="ECO:0000256" key="4">
    <source>
        <dbReference type="ARBA" id="ARBA00023136"/>
    </source>
</evidence>
<evidence type="ECO:0000256" key="2">
    <source>
        <dbReference type="ARBA" id="ARBA00022692"/>
    </source>
</evidence>
<feature type="transmembrane region" description="Helical" evidence="5">
    <location>
        <begin position="7"/>
        <end position="29"/>
    </location>
</feature>
<dbReference type="PROSITE" id="PS50929">
    <property type="entry name" value="ABC_TM1F"/>
    <property type="match status" value="1"/>
</dbReference>
<dbReference type="InterPro" id="IPR039421">
    <property type="entry name" value="Type_1_exporter"/>
</dbReference>
<dbReference type="PANTHER" id="PTHR43394:SF1">
    <property type="entry name" value="ATP-BINDING CASSETTE SUB-FAMILY B MEMBER 10, MITOCHONDRIAL"/>
    <property type="match status" value="1"/>
</dbReference>
<proteinExistence type="predicted"/>
<dbReference type="GO" id="GO:0016020">
    <property type="term" value="C:membrane"/>
    <property type="evidence" value="ECO:0007669"/>
    <property type="project" value="UniProtKB-SubCell"/>
</dbReference>
<feature type="non-terminal residue" evidence="7">
    <location>
        <position position="259"/>
    </location>
</feature>
<feature type="non-terminal residue" evidence="7">
    <location>
        <position position="1"/>
    </location>
</feature>
<reference evidence="7" key="2">
    <citation type="journal article" date="2014" name="ISME J.">
        <title>Microbial stratification in low pH oxic and suboxic macroscopic growths along an acid mine drainage.</title>
        <authorList>
            <person name="Mendez-Garcia C."/>
            <person name="Mesa V."/>
            <person name="Sprenger R.R."/>
            <person name="Richter M."/>
            <person name="Diez M.S."/>
            <person name="Solano J."/>
            <person name="Bargiela R."/>
            <person name="Golyshina O.V."/>
            <person name="Manteca A."/>
            <person name="Ramos J.L."/>
            <person name="Gallego J.R."/>
            <person name="Llorente I."/>
            <person name="Martins Dos Santos V.A."/>
            <person name="Jensen O.N."/>
            <person name="Pelaez A.I."/>
            <person name="Sanchez J."/>
            <person name="Ferrer M."/>
        </authorList>
    </citation>
    <scope>NUCLEOTIDE SEQUENCE</scope>
</reference>
<evidence type="ECO:0000256" key="1">
    <source>
        <dbReference type="ARBA" id="ARBA00004141"/>
    </source>
</evidence>
<feature type="transmembrane region" description="Helical" evidence="5">
    <location>
        <begin position="219"/>
        <end position="240"/>
    </location>
</feature>
<evidence type="ECO:0000259" key="6">
    <source>
        <dbReference type="PROSITE" id="PS50929"/>
    </source>
</evidence>
<dbReference type="GO" id="GO:0015421">
    <property type="term" value="F:ABC-type oligopeptide transporter activity"/>
    <property type="evidence" value="ECO:0007669"/>
    <property type="project" value="TreeGrafter"/>
</dbReference>
<sequence length="259" mass="28824">EHERVPYLDWIPLIIVGIFLIRGLAGFWATYGMAWVGRRVIQKIRSEMFARLAQWPAERYDQLPGGMLVSALTYNIEQVAEGITYALTVLIRDSLTVVGLLGWMLYLAPGLCLFLVVVAPLILLLVRNLSRRFRRVSSRIQETMGEVTRIAEEAVAGQAVIKSYNGAEWIRRRFEQVNTHNRDWNLKLALNMAASGPLIQFVAGFGIALVVYAALLAPVLHVVSVGTFISFLSALLLLLAPLKHLTNVNAPIQEGCGSR</sequence>
<name>T0ZMT9_9ZZZZ</name>